<dbReference type="InterPro" id="IPR042560">
    <property type="entry name" value="Exo84_C_2"/>
</dbReference>
<feature type="region of interest" description="Disordered" evidence="12">
    <location>
        <begin position="642"/>
        <end position="864"/>
    </location>
</feature>
<feature type="compositionally biased region" description="Polar residues" evidence="12">
    <location>
        <begin position="756"/>
        <end position="768"/>
    </location>
</feature>
<feature type="compositionally biased region" description="Low complexity" evidence="12">
    <location>
        <begin position="646"/>
        <end position="657"/>
    </location>
</feature>
<protein>
    <recommendedName>
        <fullName evidence="6">Exocyst complex component 8</fullName>
    </recommendedName>
    <alternativeName>
        <fullName evidence="7">Exocyst complex component EXO84</fullName>
    </alternativeName>
</protein>
<feature type="compositionally biased region" description="Polar residues" evidence="12">
    <location>
        <begin position="716"/>
        <end position="746"/>
    </location>
</feature>
<feature type="region of interest" description="Disordered" evidence="12">
    <location>
        <begin position="359"/>
        <end position="387"/>
    </location>
</feature>
<evidence type="ECO:0000313" key="14">
    <source>
        <dbReference type="EMBL" id="KIK02039.1"/>
    </source>
</evidence>
<dbReference type="AlphaFoldDB" id="A0A0C9XKM5"/>
<reference evidence="15" key="2">
    <citation type="submission" date="2015-01" db="EMBL/GenBank/DDBJ databases">
        <title>Evolutionary Origins and Diversification of the Mycorrhizal Mutualists.</title>
        <authorList>
            <consortium name="DOE Joint Genome Institute"/>
            <consortium name="Mycorrhizal Genomics Consortium"/>
            <person name="Kohler A."/>
            <person name="Kuo A."/>
            <person name="Nagy L.G."/>
            <person name="Floudas D."/>
            <person name="Copeland A."/>
            <person name="Barry K.W."/>
            <person name="Cichocki N."/>
            <person name="Veneault-Fourrey C."/>
            <person name="LaButti K."/>
            <person name="Lindquist E.A."/>
            <person name="Lipzen A."/>
            <person name="Lundell T."/>
            <person name="Morin E."/>
            <person name="Murat C."/>
            <person name="Riley R."/>
            <person name="Ohm R."/>
            <person name="Sun H."/>
            <person name="Tunlid A."/>
            <person name="Henrissat B."/>
            <person name="Grigoriev I.V."/>
            <person name="Hibbett D.S."/>
            <person name="Martin F."/>
        </authorList>
    </citation>
    <scope>NUCLEOTIDE SEQUENCE [LARGE SCALE GENOMIC DNA]</scope>
    <source>
        <strain evidence="15">LaAM-08-1</strain>
    </source>
</reference>
<evidence type="ECO:0000259" key="13">
    <source>
        <dbReference type="SMART" id="SM00233"/>
    </source>
</evidence>
<evidence type="ECO:0000256" key="9">
    <source>
        <dbReference type="ARBA" id="ARBA00022483"/>
    </source>
</evidence>
<organism evidence="14 15">
    <name type="scientific">Laccaria amethystina LaAM-08-1</name>
    <dbReference type="NCBI Taxonomy" id="1095629"/>
    <lineage>
        <taxon>Eukaryota</taxon>
        <taxon>Fungi</taxon>
        <taxon>Dikarya</taxon>
        <taxon>Basidiomycota</taxon>
        <taxon>Agaricomycotina</taxon>
        <taxon>Agaricomycetes</taxon>
        <taxon>Agaricomycetidae</taxon>
        <taxon>Agaricales</taxon>
        <taxon>Agaricineae</taxon>
        <taxon>Hydnangiaceae</taxon>
        <taxon>Laccaria</taxon>
    </lineage>
</organism>
<dbReference type="Pfam" id="PF16528">
    <property type="entry name" value="Exo84_C"/>
    <property type="match status" value="1"/>
</dbReference>
<evidence type="ECO:0000256" key="2">
    <source>
        <dbReference type="ARBA" id="ARBA00004398"/>
    </source>
</evidence>
<dbReference type="Gene3D" id="1.20.58.1210">
    <property type="entry name" value="Exo84p, N-terminal helical domain"/>
    <property type="match status" value="1"/>
</dbReference>
<dbReference type="SUPFAM" id="SSF50729">
    <property type="entry name" value="PH domain-like"/>
    <property type="match status" value="1"/>
</dbReference>
<sequence length="864" mass="94718">MESLRSRPAQAPRKAQRTPTKLSKQGPGPAPRDRNKTRIDDKIKKRMSMRYAEISSPTELTGLPAMPSLGGMTSPPVRGMTGEGEEDVRDRTGSKDEAKVAVNDKKLLSAEDFDPDAFLKLKLANSTEAELKLLQSSLHKATDDTASELQRSVFKNYAEFVLISKEISVLENEMLELKELLSDYKSMPSMLHIPDPTAISSSSLSTYKRSSVADLRVLYFNQMQAIHASIEGAAKFVPTTPGRHVVGEMEGVLSLNAATYKIINKVKFVVLNDAVLVAKRRRRNVGGRDGSGSTVNEGKLVAEKCWPLNEMLVLDTKDSASMTNVFKIRHGKETHVYRTDTPQEKKSLLSQFRQVAEELSAKRRKEREGEHERRKTMWQGGGGDRSTTMPAMPEWMADLAKKGGEIPGSENDAKEKAERDARWVGDWSDDLTVAIALKEWPKAVDLVEQGQAKLSTVPLLASKLPALTNQLTTSLLASLSLMSNRKSSVVLLISLLNRLKAGAPARSTFLEMRSKVIRGHVRKIRFEGHIGSYIGDLATVYFTGIKHTADWYLASFKENEVASAFITWAKEEVQSYAETFRKQVYSKDVDPKVVEDAIQITHTQSKKLLQEYGLDFRYLLDELLVQYPKEAVKATAAFSLDGRRTSNPSIQSSPPISERVEQPPPSLHLPPAPTPPTLLDPPIRRHRSPVPSSHSSSTSSLPHPMGTGELLHRPGTPNTLTSNLKLHNGSGPSSAYSNGAPLNNTARPAGYPGGSVNRSRTPSVTMQWQGGPPPTSAPIPDLPLSSPVARRPRSPPLSANPFRAGAIGGGVKERVDRDRPPRSARGSPVPHNPGPLPPRSINRPGSATGHRLPPVAVPQREGMI</sequence>
<dbReference type="InterPro" id="IPR011993">
    <property type="entry name" value="PH-like_dom_sf"/>
</dbReference>
<comment type="function">
    <text evidence="1">Component of the exocyst complex involved in the docking of exocytic vesicles with fusion sites on the plasma membrane.</text>
</comment>
<dbReference type="GO" id="GO:0048471">
    <property type="term" value="C:perinuclear region of cytoplasm"/>
    <property type="evidence" value="ECO:0007669"/>
    <property type="project" value="UniProtKB-SubCell"/>
</dbReference>
<evidence type="ECO:0000256" key="3">
    <source>
        <dbReference type="ARBA" id="ARBA00004556"/>
    </source>
</evidence>
<feature type="compositionally biased region" description="Basic and acidic residues" evidence="12">
    <location>
        <begin position="88"/>
        <end position="97"/>
    </location>
</feature>
<feature type="region of interest" description="Disordered" evidence="12">
    <location>
        <begin position="1"/>
        <end position="97"/>
    </location>
</feature>
<dbReference type="GO" id="GO:0000145">
    <property type="term" value="C:exocyst"/>
    <property type="evidence" value="ECO:0007669"/>
    <property type="project" value="InterPro"/>
</dbReference>
<dbReference type="HOGENOM" id="CLU_012488_1_0_1"/>
<evidence type="ECO:0000256" key="4">
    <source>
        <dbReference type="ARBA" id="ARBA00004624"/>
    </source>
</evidence>
<feature type="compositionally biased region" description="Basic and acidic residues" evidence="12">
    <location>
        <begin position="31"/>
        <end position="43"/>
    </location>
</feature>
<evidence type="ECO:0000256" key="10">
    <source>
        <dbReference type="ARBA" id="ARBA00022927"/>
    </source>
</evidence>
<feature type="compositionally biased region" description="Low complexity" evidence="12">
    <location>
        <begin position="689"/>
        <end position="704"/>
    </location>
</feature>
<evidence type="ECO:0000256" key="11">
    <source>
        <dbReference type="SAM" id="Coils"/>
    </source>
</evidence>
<accession>A0A0C9XKM5</accession>
<proteinExistence type="inferred from homology"/>
<evidence type="ECO:0000313" key="15">
    <source>
        <dbReference type="Proteomes" id="UP000054477"/>
    </source>
</evidence>
<feature type="compositionally biased region" description="Basic and acidic residues" evidence="12">
    <location>
        <begin position="359"/>
        <end position="375"/>
    </location>
</feature>
<dbReference type="GO" id="GO:0030133">
    <property type="term" value="C:transport vesicle"/>
    <property type="evidence" value="ECO:0007669"/>
    <property type="project" value="UniProtKB-SubCell"/>
</dbReference>
<dbReference type="InterPro" id="IPR016159">
    <property type="entry name" value="Cullin_repeat-like_dom_sf"/>
</dbReference>
<dbReference type="Proteomes" id="UP000054477">
    <property type="component" value="Unassembled WGS sequence"/>
</dbReference>
<evidence type="ECO:0000256" key="7">
    <source>
        <dbReference type="ARBA" id="ARBA00021269"/>
    </source>
</evidence>
<feature type="coiled-coil region" evidence="11">
    <location>
        <begin position="124"/>
        <end position="187"/>
    </location>
</feature>
<evidence type="ECO:0000256" key="6">
    <source>
        <dbReference type="ARBA" id="ARBA00017509"/>
    </source>
</evidence>
<dbReference type="OrthoDB" id="642193at2759"/>
<dbReference type="InterPro" id="IPR033961">
    <property type="entry name" value="Exo84"/>
</dbReference>
<evidence type="ECO:0000256" key="8">
    <source>
        <dbReference type="ARBA" id="ARBA00022448"/>
    </source>
</evidence>
<keyword evidence="8" id="KW-0813">Transport</keyword>
<keyword evidence="11" id="KW-0175">Coiled coil</keyword>
<evidence type="ECO:0000256" key="5">
    <source>
        <dbReference type="ARBA" id="ARBA00007210"/>
    </source>
</evidence>
<evidence type="ECO:0000256" key="1">
    <source>
        <dbReference type="ARBA" id="ARBA00002660"/>
    </source>
</evidence>
<dbReference type="Pfam" id="PF08700">
    <property type="entry name" value="VPS51_Exo84_N"/>
    <property type="match status" value="1"/>
</dbReference>
<dbReference type="SMART" id="SM00233">
    <property type="entry name" value="PH"/>
    <property type="match status" value="1"/>
</dbReference>
<dbReference type="InterPro" id="IPR042561">
    <property type="entry name" value="Exo84_C_1"/>
</dbReference>
<dbReference type="InterPro" id="IPR001849">
    <property type="entry name" value="PH_domain"/>
</dbReference>
<dbReference type="SUPFAM" id="SSF74788">
    <property type="entry name" value="Cullin repeat-like"/>
    <property type="match status" value="1"/>
</dbReference>
<dbReference type="GO" id="GO:0006893">
    <property type="term" value="P:Golgi to plasma membrane transport"/>
    <property type="evidence" value="ECO:0007669"/>
    <property type="project" value="TreeGrafter"/>
</dbReference>
<dbReference type="PANTHER" id="PTHR21426:SF12">
    <property type="entry name" value="EXOCYST COMPLEX COMPONENT 8"/>
    <property type="match status" value="1"/>
</dbReference>
<name>A0A0C9XKM5_9AGAR</name>
<gene>
    <name evidence="14" type="ORF">K443DRAFT_659663</name>
</gene>
<feature type="domain" description="PH" evidence="13">
    <location>
        <begin position="247"/>
        <end position="359"/>
    </location>
</feature>
<dbReference type="Pfam" id="PF25345">
    <property type="entry name" value="PH_EXO84"/>
    <property type="match status" value="1"/>
</dbReference>
<comment type="similarity">
    <text evidence="5">Belongs to the EXO84 family.</text>
</comment>
<feature type="compositionally biased region" description="Basic and acidic residues" evidence="12">
    <location>
        <begin position="811"/>
        <end position="821"/>
    </location>
</feature>
<comment type="subcellular location">
    <subcellularLocation>
        <location evidence="4">Cell projection</location>
        <location evidence="4">Growth cone</location>
    </subcellularLocation>
    <subcellularLocation>
        <location evidence="3">Cytoplasm</location>
        <location evidence="3">Perinuclear region</location>
    </subcellularLocation>
    <subcellularLocation>
        <location evidence="2">Cytoplasmic vesicle</location>
        <location evidence="2">Secretory vesicle</location>
    </subcellularLocation>
</comment>
<dbReference type="GO" id="GO:0015031">
    <property type="term" value="P:protein transport"/>
    <property type="evidence" value="ECO:0007669"/>
    <property type="project" value="UniProtKB-KW"/>
</dbReference>
<dbReference type="EMBL" id="KN838598">
    <property type="protein sequence ID" value="KIK02039.1"/>
    <property type="molecule type" value="Genomic_DNA"/>
</dbReference>
<reference evidence="14 15" key="1">
    <citation type="submission" date="2014-04" db="EMBL/GenBank/DDBJ databases">
        <authorList>
            <consortium name="DOE Joint Genome Institute"/>
            <person name="Kuo A."/>
            <person name="Kohler A."/>
            <person name="Nagy L.G."/>
            <person name="Floudas D."/>
            <person name="Copeland A."/>
            <person name="Barry K.W."/>
            <person name="Cichocki N."/>
            <person name="Veneault-Fourrey C."/>
            <person name="LaButti K."/>
            <person name="Lindquist E.A."/>
            <person name="Lipzen A."/>
            <person name="Lundell T."/>
            <person name="Morin E."/>
            <person name="Murat C."/>
            <person name="Sun H."/>
            <person name="Tunlid A."/>
            <person name="Henrissat B."/>
            <person name="Grigoriev I.V."/>
            <person name="Hibbett D.S."/>
            <person name="Martin F."/>
            <person name="Nordberg H.P."/>
            <person name="Cantor M.N."/>
            <person name="Hua S.X."/>
        </authorList>
    </citation>
    <scope>NUCLEOTIDE SEQUENCE [LARGE SCALE GENOMIC DNA]</scope>
    <source>
        <strain evidence="14 15">LaAM-08-1</strain>
    </source>
</reference>
<dbReference type="InterPro" id="IPR032403">
    <property type="entry name" value="Exo84_C"/>
</dbReference>
<feature type="compositionally biased region" description="Pro residues" evidence="12">
    <location>
        <begin position="771"/>
        <end position="781"/>
    </location>
</feature>
<evidence type="ECO:0000256" key="12">
    <source>
        <dbReference type="SAM" id="MobiDB-lite"/>
    </source>
</evidence>
<dbReference type="GO" id="GO:0006887">
    <property type="term" value="P:exocytosis"/>
    <property type="evidence" value="ECO:0007669"/>
    <property type="project" value="UniProtKB-KW"/>
</dbReference>
<keyword evidence="15" id="KW-1185">Reference proteome</keyword>
<keyword evidence="10" id="KW-0653">Protein transport</keyword>
<dbReference type="Gene3D" id="1.20.58.1220">
    <property type="entry name" value="Exo84p, C-terminal helical domain"/>
    <property type="match status" value="1"/>
</dbReference>
<feature type="compositionally biased region" description="Pro residues" evidence="12">
    <location>
        <begin position="662"/>
        <end position="679"/>
    </location>
</feature>
<dbReference type="Gene3D" id="2.30.29.30">
    <property type="entry name" value="Pleckstrin-homology domain (PH domain)/Phosphotyrosine-binding domain (PTB)"/>
    <property type="match status" value="1"/>
</dbReference>
<keyword evidence="9" id="KW-0268">Exocytosis</keyword>
<dbReference type="STRING" id="1095629.A0A0C9XKM5"/>
<dbReference type="PANTHER" id="PTHR21426">
    <property type="entry name" value="EXOCYST COMPLEX COMPONENT 8"/>
    <property type="match status" value="1"/>
</dbReference>